<feature type="transmembrane region" description="Helical" evidence="1">
    <location>
        <begin position="146"/>
        <end position="164"/>
    </location>
</feature>
<organism evidence="3 4">
    <name type="scientific">Ichthyophthirius multifiliis</name>
    <name type="common">White spot disease agent</name>
    <name type="synonym">Ich</name>
    <dbReference type="NCBI Taxonomy" id="5932"/>
    <lineage>
        <taxon>Eukaryota</taxon>
        <taxon>Sar</taxon>
        <taxon>Alveolata</taxon>
        <taxon>Ciliophora</taxon>
        <taxon>Intramacronucleata</taxon>
        <taxon>Oligohymenophorea</taxon>
        <taxon>Hymenostomatida</taxon>
        <taxon>Ophryoglenina</taxon>
        <taxon>Ichthyophthirius</taxon>
    </lineage>
</organism>
<dbReference type="GO" id="GO:0016020">
    <property type="term" value="C:membrane"/>
    <property type="evidence" value="ECO:0007669"/>
    <property type="project" value="GOC"/>
</dbReference>
<dbReference type="OMA" id="GATCNQN"/>
<dbReference type="Pfam" id="PF08557">
    <property type="entry name" value="Lipid_DES"/>
    <property type="match status" value="1"/>
</dbReference>
<dbReference type="PANTHER" id="PTHR12879">
    <property type="entry name" value="SPHINGOLIPID DELTA 4 DESATURASE/C-4 HYDROXYLASE PROTEIN DES2"/>
    <property type="match status" value="1"/>
</dbReference>
<feature type="domain" description="Sphingolipid delta4-desaturase N-terminal" evidence="2">
    <location>
        <begin position="1"/>
        <end position="31"/>
    </location>
</feature>
<keyword evidence="4" id="KW-1185">Reference proteome</keyword>
<gene>
    <name evidence="3" type="ORF">IMG5_127390</name>
</gene>
<sequence length="308" mass="36352">MPHEEPHIVRRRAILKKYPQIKELYKKDPISAYLAIIVTSIQLCIAYFIQNTSWPIYLSTIYVFGASLNHTMFALLHDLTHYTAFENININRFMAFITNITSCIPSAMAFTHYHREHHLDQGNPQRDADLPTQWEINTFNTPIRKIFFLFFHILFYAIRPLYINPKGINMPDILNFAFIMSTDYLIYTYIGPYALLYLLLSGFFALGLHPLAMHIIAEHYEFVKGQETYNYFGISNFFNLNLGYHTEHHDFPMVPWRSLPKIRKIAPEFYQDLPFHTSYLKVAIQYIFDNEIGPYSRIDTTNLKIKKQ</sequence>
<dbReference type="OrthoDB" id="200948at2759"/>
<dbReference type="InterPro" id="IPR005804">
    <property type="entry name" value="FA_desaturase_dom"/>
</dbReference>
<evidence type="ECO:0000313" key="4">
    <source>
        <dbReference type="Proteomes" id="UP000008983"/>
    </source>
</evidence>
<evidence type="ECO:0000313" key="3">
    <source>
        <dbReference type="EMBL" id="EGR30635.1"/>
    </source>
</evidence>
<dbReference type="AlphaFoldDB" id="G0QVX0"/>
<name>G0QVX0_ICHMU</name>
<proteinExistence type="predicted"/>
<dbReference type="GeneID" id="14906751"/>
<accession>G0QVX0</accession>
<reference evidence="3 4" key="1">
    <citation type="submission" date="2011-07" db="EMBL/GenBank/DDBJ databases">
        <authorList>
            <person name="Coyne R."/>
            <person name="Brami D."/>
            <person name="Johnson J."/>
            <person name="Hostetler J."/>
            <person name="Hannick L."/>
            <person name="Clark T."/>
            <person name="Cassidy-Hanley D."/>
            <person name="Inman J."/>
        </authorList>
    </citation>
    <scope>NUCLEOTIDE SEQUENCE [LARGE SCALE GENOMIC DNA]</scope>
    <source>
        <strain evidence="3 4">G5</strain>
    </source>
</reference>
<dbReference type="RefSeq" id="XP_004032222.1">
    <property type="nucleotide sequence ID" value="XM_004032174.1"/>
</dbReference>
<dbReference type="GO" id="GO:0046513">
    <property type="term" value="P:ceramide biosynthetic process"/>
    <property type="evidence" value="ECO:0007669"/>
    <property type="project" value="TreeGrafter"/>
</dbReference>
<dbReference type="SMART" id="SM01269">
    <property type="entry name" value="Lipid_DES"/>
    <property type="match status" value="1"/>
</dbReference>
<evidence type="ECO:0000259" key="2">
    <source>
        <dbReference type="SMART" id="SM01269"/>
    </source>
</evidence>
<evidence type="ECO:0000256" key="1">
    <source>
        <dbReference type="SAM" id="Phobius"/>
    </source>
</evidence>
<dbReference type="EMBL" id="GL983967">
    <property type="protein sequence ID" value="EGR30635.1"/>
    <property type="molecule type" value="Genomic_DNA"/>
</dbReference>
<protein>
    <recommendedName>
        <fullName evidence="2">Sphingolipid delta4-desaturase N-terminal domain-containing protein</fullName>
    </recommendedName>
</protein>
<dbReference type="InterPro" id="IPR013866">
    <property type="entry name" value="Sphingolipid_d4-desaturase_N"/>
</dbReference>
<dbReference type="InParanoid" id="G0QVX0"/>
<dbReference type="Proteomes" id="UP000008983">
    <property type="component" value="Unassembled WGS sequence"/>
</dbReference>
<dbReference type="PANTHER" id="PTHR12879:SF8">
    <property type="entry name" value="SPHINGOLIPID DELTA(4)-DESATURASE DES1"/>
    <property type="match status" value="1"/>
</dbReference>
<dbReference type="STRING" id="857967.G0QVX0"/>
<feature type="transmembrane region" description="Helical" evidence="1">
    <location>
        <begin position="56"/>
        <end position="76"/>
    </location>
</feature>
<keyword evidence="1" id="KW-1133">Transmembrane helix</keyword>
<dbReference type="GO" id="GO:0042284">
    <property type="term" value="F:sphingolipid delta-4 desaturase activity"/>
    <property type="evidence" value="ECO:0007669"/>
    <property type="project" value="TreeGrafter"/>
</dbReference>
<dbReference type="Pfam" id="PF00487">
    <property type="entry name" value="FA_desaturase"/>
    <property type="match status" value="1"/>
</dbReference>
<feature type="transmembrane region" description="Helical" evidence="1">
    <location>
        <begin position="184"/>
        <end position="206"/>
    </location>
</feature>
<keyword evidence="1" id="KW-0812">Transmembrane</keyword>
<feature type="transmembrane region" description="Helical" evidence="1">
    <location>
        <begin position="30"/>
        <end position="50"/>
    </location>
</feature>
<keyword evidence="1" id="KW-0472">Membrane</keyword>
<dbReference type="eggNOG" id="KOG2987">
    <property type="taxonomic scope" value="Eukaryota"/>
</dbReference>